<dbReference type="NCBIfam" id="TIGR00254">
    <property type="entry name" value="GGDEF"/>
    <property type="match status" value="1"/>
</dbReference>
<dbReference type="InterPro" id="IPR043128">
    <property type="entry name" value="Rev_trsase/Diguanyl_cyclase"/>
</dbReference>
<reference evidence="4" key="1">
    <citation type="journal article" date="2019" name="Int. J. Syst. Evol. Microbiol.">
        <title>The Global Catalogue of Microorganisms (GCM) 10K type strain sequencing project: providing services to taxonomists for standard genome sequencing and annotation.</title>
        <authorList>
            <consortium name="The Broad Institute Genomics Platform"/>
            <consortium name="The Broad Institute Genome Sequencing Center for Infectious Disease"/>
            <person name="Wu L."/>
            <person name="Ma J."/>
        </authorList>
    </citation>
    <scope>NUCLEOTIDE SEQUENCE [LARGE SCALE GENOMIC DNA]</scope>
    <source>
        <strain evidence="4">CGMCC 4.7289</strain>
    </source>
</reference>
<evidence type="ECO:0000259" key="2">
    <source>
        <dbReference type="PROSITE" id="PS50887"/>
    </source>
</evidence>
<dbReference type="Pfam" id="PF00990">
    <property type="entry name" value="GGDEF"/>
    <property type="match status" value="1"/>
</dbReference>
<sequence>MNPFLAISASGTIAGLIAALAVALHNLRRLRGALVELTWRADHDQLTRLPNRHVLHATLGLWLQRRRPVAVAMLDLDDFKQINDDYGYAAGDTVLVFAADRVARAASYTGGVAARLGGDEFVITWSDVDHDTAARHAAAVLETVTRDPVLVRHRELPLPASVGLVVSNGLDDYSVSRLLAQADEARSHAKATGKNRLVVWHGQLPAAEGRIRGGRPNIRLRDTN</sequence>
<dbReference type="SUPFAM" id="SSF55073">
    <property type="entry name" value="Nucleotide cyclase"/>
    <property type="match status" value="1"/>
</dbReference>
<keyword evidence="1" id="KW-0812">Transmembrane</keyword>
<keyword evidence="1" id="KW-1133">Transmembrane helix</keyword>
<dbReference type="PANTHER" id="PTHR44757:SF2">
    <property type="entry name" value="BIOFILM ARCHITECTURE MAINTENANCE PROTEIN MBAA"/>
    <property type="match status" value="1"/>
</dbReference>
<dbReference type="Gene3D" id="3.30.70.270">
    <property type="match status" value="1"/>
</dbReference>
<feature type="transmembrane region" description="Helical" evidence="1">
    <location>
        <begin position="6"/>
        <end position="24"/>
    </location>
</feature>
<dbReference type="RefSeq" id="WP_253754079.1">
    <property type="nucleotide sequence ID" value="NZ_JAMZDZ010000001.1"/>
</dbReference>
<dbReference type="PANTHER" id="PTHR44757">
    <property type="entry name" value="DIGUANYLATE CYCLASE DGCP"/>
    <property type="match status" value="1"/>
</dbReference>
<keyword evidence="4" id="KW-1185">Reference proteome</keyword>
<protein>
    <submittedName>
        <fullName evidence="3">GGDEF domain-containing protein</fullName>
    </submittedName>
</protein>
<dbReference type="InterPro" id="IPR000160">
    <property type="entry name" value="GGDEF_dom"/>
</dbReference>
<comment type="caution">
    <text evidence="3">The sequence shown here is derived from an EMBL/GenBank/DDBJ whole genome shotgun (WGS) entry which is preliminary data.</text>
</comment>
<evidence type="ECO:0000313" key="3">
    <source>
        <dbReference type="EMBL" id="MFC4129045.1"/>
    </source>
</evidence>
<dbReference type="SMART" id="SM00267">
    <property type="entry name" value="GGDEF"/>
    <property type="match status" value="1"/>
</dbReference>
<dbReference type="EMBL" id="JBHSAY010000001">
    <property type="protein sequence ID" value="MFC4129045.1"/>
    <property type="molecule type" value="Genomic_DNA"/>
</dbReference>
<dbReference type="PROSITE" id="PS50887">
    <property type="entry name" value="GGDEF"/>
    <property type="match status" value="1"/>
</dbReference>
<dbReference type="InterPro" id="IPR029787">
    <property type="entry name" value="Nucleotide_cyclase"/>
</dbReference>
<accession>A0ABV8LDS3</accession>
<dbReference type="CDD" id="cd01949">
    <property type="entry name" value="GGDEF"/>
    <property type="match status" value="1"/>
</dbReference>
<dbReference type="Proteomes" id="UP001595816">
    <property type="component" value="Unassembled WGS sequence"/>
</dbReference>
<evidence type="ECO:0000256" key="1">
    <source>
        <dbReference type="SAM" id="Phobius"/>
    </source>
</evidence>
<gene>
    <name evidence="3" type="ORF">ACFOZ4_00255</name>
</gene>
<proteinExistence type="predicted"/>
<keyword evidence="1" id="KW-0472">Membrane</keyword>
<feature type="domain" description="GGDEF" evidence="2">
    <location>
        <begin position="67"/>
        <end position="202"/>
    </location>
</feature>
<evidence type="ECO:0000313" key="4">
    <source>
        <dbReference type="Proteomes" id="UP001595816"/>
    </source>
</evidence>
<organism evidence="3 4">
    <name type="scientific">Hamadaea flava</name>
    <dbReference type="NCBI Taxonomy" id="1742688"/>
    <lineage>
        <taxon>Bacteria</taxon>
        <taxon>Bacillati</taxon>
        <taxon>Actinomycetota</taxon>
        <taxon>Actinomycetes</taxon>
        <taxon>Micromonosporales</taxon>
        <taxon>Micromonosporaceae</taxon>
        <taxon>Hamadaea</taxon>
    </lineage>
</organism>
<name>A0ABV8LDS3_9ACTN</name>
<dbReference type="InterPro" id="IPR052155">
    <property type="entry name" value="Biofilm_reg_signaling"/>
</dbReference>